<comment type="caution">
    <text evidence="2">The sequence shown here is derived from an EMBL/GenBank/DDBJ whole genome shotgun (WGS) entry which is preliminary data.</text>
</comment>
<evidence type="ECO:0000256" key="1">
    <source>
        <dbReference type="SAM" id="MobiDB-lite"/>
    </source>
</evidence>
<gene>
    <name evidence="2" type="ORF">PoB_004578100</name>
</gene>
<accession>A0AAV4BJX5</accession>
<organism evidence="2 3">
    <name type="scientific">Plakobranchus ocellatus</name>
    <dbReference type="NCBI Taxonomy" id="259542"/>
    <lineage>
        <taxon>Eukaryota</taxon>
        <taxon>Metazoa</taxon>
        <taxon>Spiralia</taxon>
        <taxon>Lophotrochozoa</taxon>
        <taxon>Mollusca</taxon>
        <taxon>Gastropoda</taxon>
        <taxon>Heterobranchia</taxon>
        <taxon>Euthyneura</taxon>
        <taxon>Panpulmonata</taxon>
        <taxon>Sacoglossa</taxon>
        <taxon>Placobranchoidea</taxon>
        <taxon>Plakobranchidae</taxon>
        <taxon>Plakobranchus</taxon>
    </lineage>
</organism>
<feature type="region of interest" description="Disordered" evidence="1">
    <location>
        <begin position="1"/>
        <end position="61"/>
    </location>
</feature>
<proteinExistence type="predicted"/>
<protein>
    <submittedName>
        <fullName evidence="2">Uncharacterized protein</fullName>
    </submittedName>
</protein>
<evidence type="ECO:0000313" key="3">
    <source>
        <dbReference type="Proteomes" id="UP000735302"/>
    </source>
</evidence>
<sequence>MHDETNPDWVPCINLGHGADKSPAAFNRQKGRGKRKTPAKFTCAPGEDSSTSGCGTETDTTESLNIQTESQIVSGVSFSGLHVKIGKMKSLFSQ</sequence>
<dbReference type="AlphaFoldDB" id="A0AAV4BJX5"/>
<reference evidence="2 3" key="1">
    <citation type="journal article" date="2021" name="Elife">
        <title>Chloroplast acquisition without the gene transfer in kleptoplastic sea slugs, Plakobranchus ocellatus.</title>
        <authorList>
            <person name="Maeda T."/>
            <person name="Takahashi S."/>
            <person name="Yoshida T."/>
            <person name="Shimamura S."/>
            <person name="Takaki Y."/>
            <person name="Nagai Y."/>
            <person name="Toyoda A."/>
            <person name="Suzuki Y."/>
            <person name="Arimoto A."/>
            <person name="Ishii H."/>
            <person name="Satoh N."/>
            <person name="Nishiyama T."/>
            <person name="Hasebe M."/>
            <person name="Maruyama T."/>
            <person name="Minagawa J."/>
            <person name="Obokata J."/>
            <person name="Shigenobu S."/>
        </authorList>
    </citation>
    <scope>NUCLEOTIDE SEQUENCE [LARGE SCALE GENOMIC DNA]</scope>
</reference>
<feature type="compositionally biased region" description="Polar residues" evidence="1">
    <location>
        <begin position="48"/>
        <end position="61"/>
    </location>
</feature>
<evidence type="ECO:0000313" key="2">
    <source>
        <dbReference type="EMBL" id="GFO19276.1"/>
    </source>
</evidence>
<keyword evidence="3" id="KW-1185">Reference proteome</keyword>
<dbReference type="Proteomes" id="UP000735302">
    <property type="component" value="Unassembled WGS sequence"/>
</dbReference>
<dbReference type="EMBL" id="BLXT01005065">
    <property type="protein sequence ID" value="GFO19276.1"/>
    <property type="molecule type" value="Genomic_DNA"/>
</dbReference>
<name>A0AAV4BJX5_9GAST</name>
<feature type="compositionally biased region" description="Basic residues" evidence="1">
    <location>
        <begin position="29"/>
        <end position="38"/>
    </location>
</feature>